<keyword evidence="3" id="KW-1185">Reference proteome</keyword>
<dbReference type="Pfam" id="PF00756">
    <property type="entry name" value="Esterase"/>
    <property type="match status" value="1"/>
</dbReference>
<comment type="caution">
    <text evidence="2">The sequence shown here is derived from an EMBL/GenBank/DDBJ whole genome shotgun (WGS) entry which is preliminary data.</text>
</comment>
<sequence>MRSAIHVLAAVAALATAVSAHATTVRIHYDAKDGDIRVVGTKGPMTWDAAAPARKEADGVWTYTWPDKLGDVEMKPKLGKDNLSVGSAYKLPAGAVLDIYPFFGAPFGKVTLVPDFASPQLNNKRNLRIYLPPSYDENRAKRYPVLYMHDGQNLFDAKTAAYGAEWGIDETANALIAGGKMDEVIVVGIDNTPDRIPEYTPCCDPKYGGGKIDAYMDFIVDTVKPWVDAHYRTLKGKDDTAIMGSSLGGIASVYIAEKHPEVFSKAGGVSSSFWWNQQALVKNAKGSARRVPVKFYLDAGTSNDGVEDTRLMHEAMRGQGYRDGVDLLYIEAEGGSHNEKSWAARVDRPLQWFFPWGSTRY</sequence>
<gene>
    <name evidence="2" type="ORF">E4L96_01550</name>
</gene>
<accession>A0A4Y9SRR6</accession>
<evidence type="ECO:0000313" key="3">
    <source>
        <dbReference type="Proteomes" id="UP000298438"/>
    </source>
</evidence>
<dbReference type="RefSeq" id="WP_135205485.1">
    <property type="nucleotide sequence ID" value="NZ_SPVF01000019.1"/>
</dbReference>
<dbReference type="GO" id="GO:0016787">
    <property type="term" value="F:hydrolase activity"/>
    <property type="evidence" value="ECO:0007669"/>
    <property type="project" value="UniProtKB-KW"/>
</dbReference>
<evidence type="ECO:0000256" key="1">
    <source>
        <dbReference type="SAM" id="SignalP"/>
    </source>
</evidence>
<dbReference type="PANTHER" id="PTHR48098">
    <property type="entry name" value="ENTEROCHELIN ESTERASE-RELATED"/>
    <property type="match status" value="1"/>
</dbReference>
<dbReference type="InterPro" id="IPR050583">
    <property type="entry name" value="Mycobacterial_A85_antigen"/>
</dbReference>
<feature type="signal peptide" evidence="1">
    <location>
        <begin position="1"/>
        <end position="22"/>
    </location>
</feature>
<reference evidence="2 3" key="1">
    <citation type="submission" date="2019-03" db="EMBL/GenBank/DDBJ databases">
        <title>Draft Genome Sequence of Massilia arenosa sp. nov., a Novel Massilia Species Isolated from a Sandy-loam Maize Soil.</title>
        <authorList>
            <person name="Raths R."/>
            <person name="Peta V."/>
            <person name="Bucking H."/>
        </authorList>
    </citation>
    <scope>NUCLEOTIDE SEQUENCE [LARGE SCALE GENOMIC DNA]</scope>
    <source>
        <strain evidence="2 3">MC02</strain>
    </source>
</reference>
<dbReference type="EMBL" id="SPVF01000019">
    <property type="protein sequence ID" value="TFW29390.1"/>
    <property type="molecule type" value="Genomic_DNA"/>
</dbReference>
<evidence type="ECO:0000313" key="2">
    <source>
        <dbReference type="EMBL" id="TFW29390.1"/>
    </source>
</evidence>
<dbReference type="AlphaFoldDB" id="A0A4Y9SRR6"/>
<dbReference type="SUPFAM" id="SSF53474">
    <property type="entry name" value="alpha/beta-Hydrolases"/>
    <property type="match status" value="1"/>
</dbReference>
<dbReference type="Gene3D" id="3.40.50.1820">
    <property type="entry name" value="alpha/beta hydrolase"/>
    <property type="match status" value="1"/>
</dbReference>
<dbReference type="InterPro" id="IPR029058">
    <property type="entry name" value="AB_hydrolase_fold"/>
</dbReference>
<organism evidence="2 3">
    <name type="scientific">Zemynaea arenosa</name>
    <dbReference type="NCBI Taxonomy" id="2561931"/>
    <lineage>
        <taxon>Bacteria</taxon>
        <taxon>Pseudomonadati</taxon>
        <taxon>Pseudomonadota</taxon>
        <taxon>Betaproteobacteria</taxon>
        <taxon>Burkholderiales</taxon>
        <taxon>Oxalobacteraceae</taxon>
        <taxon>Telluria group</taxon>
        <taxon>Zemynaea</taxon>
    </lineage>
</organism>
<keyword evidence="2" id="KW-0378">Hydrolase</keyword>
<proteinExistence type="predicted"/>
<dbReference type="PANTHER" id="PTHR48098:SF6">
    <property type="entry name" value="FERRI-BACILLIBACTIN ESTERASE BESA"/>
    <property type="match status" value="1"/>
</dbReference>
<protein>
    <submittedName>
        <fullName evidence="2">Alpha/beta hydrolase</fullName>
    </submittedName>
</protein>
<dbReference type="Proteomes" id="UP000298438">
    <property type="component" value="Unassembled WGS sequence"/>
</dbReference>
<name>A0A4Y9SRR6_9BURK</name>
<dbReference type="OrthoDB" id="49490at2"/>
<feature type="chain" id="PRO_5021200129" evidence="1">
    <location>
        <begin position="23"/>
        <end position="361"/>
    </location>
</feature>
<dbReference type="InterPro" id="IPR000801">
    <property type="entry name" value="Esterase-like"/>
</dbReference>
<keyword evidence="1" id="KW-0732">Signal</keyword>